<accession>A0ABN7BD14</accession>
<keyword evidence="2" id="KW-1185">Reference proteome</keyword>
<gene>
    <name evidence="1" type="ORF">NTJ_14963</name>
</gene>
<evidence type="ECO:0000313" key="2">
    <source>
        <dbReference type="Proteomes" id="UP001307889"/>
    </source>
</evidence>
<dbReference type="EMBL" id="AP028921">
    <property type="protein sequence ID" value="BET02144.1"/>
    <property type="molecule type" value="Genomic_DNA"/>
</dbReference>
<evidence type="ECO:0000313" key="1">
    <source>
        <dbReference type="EMBL" id="BET02144.1"/>
    </source>
</evidence>
<proteinExistence type="predicted"/>
<reference evidence="1 2" key="1">
    <citation type="submission" date="2023-09" db="EMBL/GenBank/DDBJ databases">
        <title>Nesidiocoris tenuis whole genome shotgun sequence.</title>
        <authorList>
            <person name="Shibata T."/>
            <person name="Shimoda M."/>
            <person name="Kobayashi T."/>
            <person name="Uehara T."/>
        </authorList>
    </citation>
    <scope>NUCLEOTIDE SEQUENCE [LARGE SCALE GENOMIC DNA]</scope>
    <source>
        <strain evidence="1 2">Japan</strain>
    </source>
</reference>
<organism evidence="1 2">
    <name type="scientific">Nesidiocoris tenuis</name>
    <dbReference type="NCBI Taxonomy" id="355587"/>
    <lineage>
        <taxon>Eukaryota</taxon>
        <taxon>Metazoa</taxon>
        <taxon>Ecdysozoa</taxon>
        <taxon>Arthropoda</taxon>
        <taxon>Hexapoda</taxon>
        <taxon>Insecta</taxon>
        <taxon>Pterygota</taxon>
        <taxon>Neoptera</taxon>
        <taxon>Paraneoptera</taxon>
        <taxon>Hemiptera</taxon>
        <taxon>Heteroptera</taxon>
        <taxon>Panheteroptera</taxon>
        <taxon>Cimicomorpha</taxon>
        <taxon>Miridae</taxon>
        <taxon>Dicyphina</taxon>
        <taxon>Nesidiocoris</taxon>
    </lineage>
</organism>
<protein>
    <submittedName>
        <fullName evidence="1">Uncharacterized protein</fullName>
    </submittedName>
</protein>
<dbReference type="Proteomes" id="UP001307889">
    <property type="component" value="Chromosome 13"/>
</dbReference>
<name>A0ABN7BD14_9HEMI</name>
<sequence length="287" mass="33939">MSISYPDFEEFQKNNNDVKERIKENLAFWRSMCNHKKPVPPTEEEIKLLEYATLCNIYMGTWGHDEDSMMLKFFYKFHYDDTFRERIKNGCFNLLDECVPTVCGVCKPVTDREMANVPDEHFYEIEDKRDYDDVVVKIREEFSKKLVSDTDFNRYIMNQNDSDLDTDSFVSDSELELCPPEKPSSREWIRHPVKTGASVCQKAKNTENGNDEDTDKSDYQCQSEVERLKCKNLFPRTDLASLQNSTFDLMKKRFQDKLEDEEYGIAWRPKGNYVYKIPKYGRKNTKP</sequence>